<evidence type="ECO:0000313" key="3">
    <source>
        <dbReference type="EMBL" id="KAJ7389607.1"/>
    </source>
</evidence>
<comment type="caution">
    <text evidence="3">The sequence shown here is derived from an EMBL/GenBank/DDBJ whole genome shotgun (WGS) entry which is preliminary data.</text>
</comment>
<feature type="compositionally biased region" description="Polar residues" evidence="1">
    <location>
        <begin position="32"/>
        <end position="51"/>
    </location>
</feature>
<dbReference type="Proteomes" id="UP001163046">
    <property type="component" value="Unassembled WGS sequence"/>
</dbReference>
<feature type="domain" description="CxC1-like cysteine cluster associated with KDZ transposases" evidence="2">
    <location>
        <begin position="156"/>
        <end position="219"/>
    </location>
</feature>
<accession>A0A9X0D6V3</accession>
<gene>
    <name evidence="3" type="ORF">OS493_029943</name>
</gene>
<reference evidence="3" key="1">
    <citation type="submission" date="2023-01" db="EMBL/GenBank/DDBJ databases">
        <title>Genome assembly of the deep-sea coral Lophelia pertusa.</title>
        <authorList>
            <person name="Herrera S."/>
            <person name="Cordes E."/>
        </authorList>
    </citation>
    <scope>NUCLEOTIDE SEQUENCE</scope>
    <source>
        <strain evidence="3">USNM1676648</strain>
        <tissue evidence="3">Polyp</tissue>
    </source>
</reference>
<dbReference type="Pfam" id="PF18802">
    <property type="entry name" value="CxC1"/>
    <property type="match status" value="1"/>
</dbReference>
<evidence type="ECO:0000259" key="2">
    <source>
        <dbReference type="Pfam" id="PF18802"/>
    </source>
</evidence>
<sequence>MKRFKPVSVKTIVLGREGKSVIHTPLAVNTNASRKEYTSTSANQPTSSSPPESADIIDDHDVPVFSPEAQHSEAYRRNLNSVLNWDKVRDQLLNANVEEEAMPASSLCSLCKEQEPSLRCQYCGPRQFFCSKCAHDLHAERNQFHIMELWKDPQDVQTGNQHLKEVAVCECESHAVTLVRCQFWPGSPERPSVGFHFKLMDLAEKLFLHSQVSVKEFFRIAVGNDATFAT</sequence>
<dbReference type="AlphaFoldDB" id="A0A9X0D6V3"/>
<dbReference type="CDD" id="cd19757">
    <property type="entry name" value="Bbox1"/>
    <property type="match status" value="1"/>
</dbReference>
<organism evidence="3 4">
    <name type="scientific">Desmophyllum pertusum</name>
    <dbReference type="NCBI Taxonomy" id="174260"/>
    <lineage>
        <taxon>Eukaryota</taxon>
        <taxon>Metazoa</taxon>
        <taxon>Cnidaria</taxon>
        <taxon>Anthozoa</taxon>
        <taxon>Hexacorallia</taxon>
        <taxon>Scleractinia</taxon>
        <taxon>Caryophylliina</taxon>
        <taxon>Caryophylliidae</taxon>
        <taxon>Desmophyllum</taxon>
    </lineage>
</organism>
<evidence type="ECO:0000313" key="4">
    <source>
        <dbReference type="Proteomes" id="UP001163046"/>
    </source>
</evidence>
<feature type="region of interest" description="Disordered" evidence="1">
    <location>
        <begin position="32"/>
        <end position="59"/>
    </location>
</feature>
<proteinExistence type="predicted"/>
<keyword evidence="4" id="KW-1185">Reference proteome</keyword>
<dbReference type="OrthoDB" id="10188137at2759"/>
<protein>
    <recommendedName>
        <fullName evidence="2">CxC1-like cysteine cluster associated with KDZ transposases domain-containing protein</fullName>
    </recommendedName>
</protein>
<name>A0A9X0D6V3_9CNID</name>
<dbReference type="EMBL" id="MU825427">
    <property type="protein sequence ID" value="KAJ7389607.1"/>
    <property type="molecule type" value="Genomic_DNA"/>
</dbReference>
<evidence type="ECO:0000256" key="1">
    <source>
        <dbReference type="SAM" id="MobiDB-lite"/>
    </source>
</evidence>
<dbReference type="InterPro" id="IPR041320">
    <property type="entry name" value="CxC1"/>
</dbReference>